<evidence type="ECO:0000256" key="4">
    <source>
        <dbReference type="RuleBase" id="RU000383"/>
    </source>
</evidence>
<dbReference type="AlphaFoldDB" id="A0AAW2ZDF6"/>
<evidence type="ECO:0000256" key="2">
    <source>
        <dbReference type="ARBA" id="ARBA00023127"/>
    </source>
</evidence>
<evidence type="ECO:0000256" key="1">
    <source>
        <dbReference type="ARBA" id="ARBA00022618"/>
    </source>
</evidence>
<organism evidence="7 8">
    <name type="scientific">Acrasis kona</name>
    <dbReference type="NCBI Taxonomy" id="1008807"/>
    <lineage>
        <taxon>Eukaryota</taxon>
        <taxon>Discoba</taxon>
        <taxon>Heterolobosea</taxon>
        <taxon>Tetramitia</taxon>
        <taxon>Eutetramitia</taxon>
        <taxon>Acrasidae</taxon>
        <taxon>Acrasis</taxon>
    </lineage>
</organism>
<dbReference type="Pfam" id="PF02984">
    <property type="entry name" value="Cyclin_C"/>
    <property type="match status" value="1"/>
</dbReference>
<keyword evidence="2 4" id="KW-0195">Cyclin</keyword>
<protein>
    <submittedName>
        <fullName evidence="7">Cyclin</fullName>
    </submittedName>
</protein>
<dbReference type="EMBL" id="JAOPGA020001376">
    <property type="protein sequence ID" value="KAL0487833.1"/>
    <property type="molecule type" value="Genomic_DNA"/>
</dbReference>
<comment type="similarity">
    <text evidence="4">Belongs to the cyclin family.</text>
</comment>
<dbReference type="SMART" id="SM00385">
    <property type="entry name" value="CYCLIN"/>
    <property type="match status" value="2"/>
</dbReference>
<dbReference type="PANTHER" id="PTHR10177">
    <property type="entry name" value="CYCLINS"/>
    <property type="match status" value="1"/>
</dbReference>
<comment type="caution">
    <text evidence="7">The sequence shown here is derived from an EMBL/GenBank/DDBJ whole genome shotgun (WGS) entry which is preliminary data.</text>
</comment>
<dbReference type="GO" id="GO:0044772">
    <property type="term" value="P:mitotic cell cycle phase transition"/>
    <property type="evidence" value="ECO:0007669"/>
    <property type="project" value="InterPro"/>
</dbReference>
<proteinExistence type="inferred from homology"/>
<evidence type="ECO:0000259" key="6">
    <source>
        <dbReference type="SMART" id="SM01332"/>
    </source>
</evidence>
<dbReference type="Proteomes" id="UP001431209">
    <property type="component" value="Unassembled WGS sequence"/>
</dbReference>
<dbReference type="InterPro" id="IPR004367">
    <property type="entry name" value="Cyclin_C-dom"/>
</dbReference>
<sequence>MNTHIAQYNDENSVINRLKLPVYNKATISSTLSARGPSTTFMGTKPSQSTVRAPLSNISNQPARQAPIAPKNYVAKVPISSTTQTIQAPTSVPSTFKQPQPAVRQITPAVIHVPHFVTRNPPESPKIDSQYSNDPQHVTEFTHDIMEHYQRIELKYMPSSNYMEKQAEINTTHRAIVVDWLSQLHYQWKMLPDTIYLCVNIMDRFLSIKAVSRDRFQQLAVTCLLIACKYEEICCPAIKALVNAAGDQFTVEEVIRMERIVLSNLDFNVTVATLYPFLKRYLKCGRCEENMDVVWTTQYICEMSLSEYQSLQYTPSMMACSAIYLANRLNNVENPWNRNLEYYTGRQVSDIMPCVKFLWDSLKNQNRNSKLMTVKKKFASVRRNEVTKLVLKAIASANLVL</sequence>
<feature type="domain" description="Cyclin-like" evidence="5">
    <location>
        <begin position="179"/>
        <end position="263"/>
    </location>
</feature>
<keyword evidence="1" id="KW-0132">Cell division</keyword>
<dbReference type="SUPFAM" id="SSF47954">
    <property type="entry name" value="Cyclin-like"/>
    <property type="match status" value="2"/>
</dbReference>
<dbReference type="SMART" id="SM01332">
    <property type="entry name" value="Cyclin_C"/>
    <property type="match status" value="1"/>
</dbReference>
<keyword evidence="8" id="KW-1185">Reference proteome</keyword>
<evidence type="ECO:0000313" key="8">
    <source>
        <dbReference type="Proteomes" id="UP001431209"/>
    </source>
</evidence>
<gene>
    <name evidence="7" type="ORF">AKO1_000051</name>
</gene>
<evidence type="ECO:0000256" key="3">
    <source>
        <dbReference type="ARBA" id="ARBA00023306"/>
    </source>
</evidence>
<accession>A0AAW2ZDF6</accession>
<dbReference type="GO" id="GO:0051301">
    <property type="term" value="P:cell division"/>
    <property type="evidence" value="ECO:0007669"/>
    <property type="project" value="UniProtKB-KW"/>
</dbReference>
<keyword evidence="3" id="KW-0131">Cell cycle</keyword>
<feature type="domain" description="Cyclin-like" evidence="5">
    <location>
        <begin position="276"/>
        <end position="360"/>
    </location>
</feature>
<dbReference type="Pfam" id="PF00134">
    <property type="entry name" value="Cyclin_N"/>
    <property type="match status" value="1"/>
</dbReference>
<dbReference type="FunFam" id="1.10.472.10:FF:000001">
    <property type="entry name" value="G2/mitotic-specific cyclin"/>
    <property type="match status" value="1"/>
</dbReference>
<dbReference type="InterPro" id="IPR039361">
    <property type="entry name" value="Cyclin"/>
</dbReference>
<dbReference type="InterPro" id="IPR006671">
    <property type="entry name" value="Cyclin_N"/>
</dbReference>
<feature type="domain" description="Cyclin C-terminal" evidence="6">
    <location>
        <begin position="272"/>
        <end position="392"/>
    </location>
</feature>
<dbReference type="InterPro" id="IPR048258">
    <property type="entry name" value="Cyclins_cyclin-box"/>
</dbReference>
<name>A0AAW2ZDF6_9EUKA</name>
<dbReference type="PROSITE" id="PS00292">
    <property type="entry name" value="CYCLINS"/>
    <property type="match status" value="1"/>
</dbReference>
<dbReference type="Gene3D" id="1.10.472.10">
    <property type="entry name" value="Cyclin-like"/>
    <property type="match status" value="2"/>
</dbReference>
<dbReference type="InterPro" id="IPR036915">
    <property type="entry name" value="Cyclin-like_sf"/>
</dbReference>
<dbReference type="PIRSF" id="PIRSF001771">
    <property type="entry name" value="Cyclin_A_B_D_E"/>
    <property type="match status" value="1"/>
</dbReference>
<reference evidence="7 8" key="1">
    <citation type="submission" date="2024-03" db="EMBL/GenBank/DDBJ databases">
        <title>The Acrasis kona genome and developmental transcriptomes reveal deep origins of eukaryotic multicellular pathways.</title>
        <authorList>
            <person name="Sheikh S."/>
            <person name="Fu C.-J."/>
            <person name="Brown M.W."/>
            <person name="Baldauf S.L."/>
        </authorList>
    </citation>
    <scope>NUCLEOTIDE SEQUENCE [LARGE SCALE GENOMIC DNA]</scope>
    <source>
        <strain evidence="7 8">ATCC MYA-3509</strain>
    </source>
</reference>
<dbReference type="InterPro" id="IPR046965">
    <property type="entry name" value="Cyclin_A/B-like"/>
</dbReference>
<dbReference type="GO" id="GO:0016538">
    <property type="term" value="F:cyclin-dependent protein serine/threonine kinase regulator activity"/>
    <property type="evidence" value="ECO:0007669"/>
    <property type="project" value="InterPro"/>
</dbReference>
<evidence type="ECO:0000259" key="5">
    <source>
        <dbReference type="SMART" id="SM00385"/>
    </source>
</evidence>
<dbReference type="InterPro" id="IPR013763">
    <property type="entry name" value="Cyclin-like_dom"/>
</dbReference>
<evidence type="ECO:0000313" key="7">
    <source>
        <dbReference type="EMBL" id="KAL0487833.1"/>
    </source>
</evidence>